<comment type="caution">
    <text evidence="1">The sequence shown here is derived from an EMBL/GenBank/DDBJ whole genome shotgun (WGS) entry which is preliminary data.</text>
</comment>
<protein>
    <submittedName>
        <fullName evidence="1">Uncharacterized protein</fullName>
    </submittedName>
</protein>
<reference evidence="1" key="1">
    <citation type="journal article" date="2023" name="PLoS Negl. Trop. Dis.">
        <title>A genome sequence for Biomphalaria pfeifferi, the major vector snail for the human-infecting parasite Schistosoma mansoni.</title>
        <authorList>
            <person name="Bu L."/>
            <person name="Lu L."/>
            <person name="Laidemitt M.R."/>
            <person name="Zhang S.M."/>
            <person name="Mutuku M."/>
            <person name="Mkoji G."/>
            <person name="Steinauer M."/>
            <person name="Loker E.S."/>
        </authorList>
    </citation>
    <scope>NUCLEOTIDE SEQUENCE</scope>
    <source>
        <strain evidence="1">KasaAsao</strain>
    </source>
</reference>
<proteinExistence type="predicted"/>
<gene>
    <name evidence="1" type="ORF">Bpfe_023886</name>
</gene>
<dbReference type="AlphaFoldDB" id="A0AAD8B2D9"/>
<organism evidence="1 2">
    <name type="scientific">Biomphalaria pfeifferi</name>
    <name type="common">Bloodfluke planorb</name>
    <name type="synonym">Freshwater snail</name>
    <dbReference type="NCBI Taxonomy" id="112525"/>
    <lineage>
        <taxon>Eukaryota</taxon>
        <taxon>Metazoa</taxon>
        <taxon>Spiralia</taxon>
        <taxon>Lophotrochozoa</taxon>
        <taxon>Mollusca</taxon>
        <taxon>Gastropoda</taxon>
        <taxon>Heterobranchia</taxon>
        <taxon>Euthyneura</taxon>
        <taxon>Panpulmonata</taxon>
        <taxon>Hygrophila</taxon>
        <taxon>Lymnaeoidea</taxon>
        <taxon>Planorbidae</taxon>
        <taxon>Biomphalaria</taxon>
    </lineage>
</organism>
<dbReference type="Proteomes" id="UP001233172">
    <property type="component" value="Unassembled WGS sequence"/>
</dbReference>
<accession>A0AAD8B2D9</accession>
<feature type="non-terminal residue" evidence="1">
    <location>
        <position position="51"/>
    </location>
</feature>
<evidence type="ECO:0000313" key="1">
    <source>
        <dbReference type="EMBL" id="KAK0046726.1"/>
    </source>
</evidence>
<evidence type="ECO:0000313" key="2">
    <source>
        <dbReference type="Proteomes" id="UP001233172"/>
    </source>
</evidence>
<reference evidence="1" key="2">
    <citation type="submission" date="2023-04" db="EMBL/GenBank/DDBJ databases">
        <authorList>
            <person name="Bu L."/>
            <person name="Lu L."/>
            <person name="Laidemitt M.R."/>
            <person name="Zhang S.M."/>
            <person name="Mutuku M."/>
            <person name="Mkoji G."/>
            <person name="Steinauer M."/>
            <person name="Loker E.S."/>
        </authorList>
    </citation>
    <scope>NUCLEOTIDE SEQUENCE</scope>
    <source>
        <strain evidence="1">KasaAsao</strain>
        <tissue evidence="1">Whole Snail</tissue>
    </source>
</reference>
<feature type="non-terminal residue" evidence="1">
    <location>
        <position position="1"/>
    </location>
</feature>
<name>A0AAD8B2D9_BIOPF</name>
<dbReference type="EMBL" id="JASAOG010000161">
    <property type="protein sequence ID" value="KAK0046726.1"/>
    <property type="molecule type" value="Genomic_DNA"/>
</dbReference>
<keyword evidence="2" id="KW-1185">Reference proteome</keyword>
<sequence>LFNELYNCELSNLLSHCGRNFTIYARYITDILQQPVRSNFGCWDNRPVPAI</sequence>